<dbReference type="InterPro" id="IPR036680">
    <property type="entry name" value="SPOR-like_sf"/>
</dbReference>
<name>A0A558DG35_9GAMM</name>
<evidence type="ECO:0000256" key="6">
    <source>
        <dbReference type="SAM" id="MobiDB-lite"/>
    </source>
</evidence>
<dbReference type="InterPro" id="IPR034718">
    <property type="entry name" value="RlpA"/>
</dbReference>
<dbReference type="InterPro" id="IPR009009">
    <property type="entry name" value="RlpA-like_DPBB"/>
</dbReference>
<reference evidence="8 9" key="1">
    <citation type="submission" date="2019-07" db="EMBL/GenBank/DDBJ databases">
        <title>The pathways for chlorine oxyanion respiration interact through the shared metabolite chlorate.</title>
        <authorList>
            <person name="Barnum T.P."/>
            <person name="Cheng Y."/>
            <person name="Hill K.A."/>
            <person name="Lucas L.N."/>
            <person name="Carlson H.K."/>
            <person name="Coates J.D."/>
        </authorList>
    </citation>
    <scope>NUCLEOTIDE SEQUENCE [LARGE SCALE GENOMIC DNA]</scope>
    <source>
        <strain evidence="8">BK-3</strain>
    </source>
</reference>
<dbReference type="GO" id="GO:0071555">
    <property type="term" value="P:cell wall organization"/>
    <property type="evidence" value="ECO:0007669"/>
    <property type="project" value="UniProtKB-KW"/>
</dbReference>
<keyword evidence="4" id="KW-0564">Palmitate</keyword>
<dbReference type="AlphaFoldDB" id="A0A558DG35"/>
<comment type="caution">
    <text evidence="8">The sequence shown here is derived from an EMBL/GenBank/DDBJ whole genome shotgun (WGS) entry which is preliminary data.</text>
</comment>
<keyword evidence="4" id="KW-0449">Lipoprotein</keyword>
<dbReference type="CDD" id="cd22268">
    <property type="entry name" value="DPBB_RlpA-like"/>
    <property type="match status" value="1"/>
</dbReference>
<evidence type="ECO:0000256" key="2">
    <source>
        <dbReference type="ARBA" id="ARBA00023239"/>
    </source>
</evidence>
<dbReference type="SUPFAM" id="SSF110997">
    <property type="entry name" value="Sporulation related repeat"/>
    <property type="match status" value="1"/>
</dbReference>
<protein>
    <recommendedName>
        <fullName evidence="4">Endolytic peptidoglycan transglycosylase RlpA</fullName>
        <ecNumber evidence="4">4.2.2.-</ecNumber>
    </recommendedName>
</protein>
<dbReference type="PROSITE" id="PS51724">
    <property type="entry name" value="SPOR"/>
    <property type="match status" value="1"/>
</dbReference>
<evidence type="ECO:0000256" key="1">
    <source>
        <dbReference type="ARBA" id="ARBA00022729"/>
    </source>
</evidence>
<comment type="similarity">
    <text evidence="4 5">Belongs to the RlpA family.</text>
</comment>
<sequence length="276" mass="30130">MKTLLLSLVCVSLITACTIRPSAIPGFPQDEDSAPARQLDPDSIADAIPRDEPRSRRGNPSSYVVRGHRYYTLKSSQGHVERGIASWYGTKFHGRTTSSGEPYNMYAMTAAHKSLPLPTYVQVTNLRNGRTAVVKVNDRGPFHDNRIIDLSYAAATKLGIVGKGTGLVEIRSLDARQPIQTPPPATPQAPVIQAQHPSEPEIFIQVGAFSSRQNANQLSNKLAHSLGEKIRIQEINAQGQAIFRVQIGPLASVEQVDNLSLNLPRLGILETQVIID</sequence>
<dbReference type="InterPro" id="IPR036908">
    <property type="entry name" value="RlpA-like_sf"/>
</dbReference>
<dbReference type="GO" id="GO:0009279">
    <property type="term" value="C:cell outer membrane"/>
    <property type="evidence" value="ECO:0007669"/>
    <property type="project" value="TreeGrafter"/>
</dbReference>
<feature type="domain" description="SPOR" evidence="7">
    <location>
        <begin position="196"/>
        <end position="276"/>
    </location>
</feature>
<dbReference type="Pfam" id="PF05036">
    <property type="entry name" value="SPOR"/>
    <property type="match status" value="1"/>
</dbReference>
<dbReference type="Gene3D" id="3.30.70.1070">
    <property type="entry name" value="Sporulation related repeat"/>
    <property type="match status" value="1"/>
</dbReference>
<evidence type="ECO:0000256" key="3">
    <source>
        <dbReference type="ARBA" id="ARBA00023316"/>
    </source>
</evidence>
<proteinExistence type="inferred from homology"/>
<dbReference type="Pfam" id="PF03330">
    <property type="entry name" value="DPBB_1"/>
    <property type="match status" value="1"/>
</dbReference>
<dbReference type="GO" id="GO:0000270">
    <property type="term" value="P:peptidoglycan metabolic process"/>
    <property type="evidence" value="ECO:0007669"/>
    <property type="project" value="UniProtKB-UniRule"/>
</dbReference>
<dbReference type="GO" id="GO:0008932">
    <property type="term" value="F:lytic endotransglycosylase activity"/>
    <property type="evidence" value="ECO:0007669"/>
    <property type="project" value="UniProtKB-UniRule"/>
</dbReference>
<keyword evidence="2 4" id="KW-0456">Lyase</keyword>
<dbReference type="InterPro" id="IPR007730">
    <property type="entry name" value="SPOR-like_dom"/>
</dbReference>
<feature type="region of interest" description="Disordered" evidence="6">
    <location>
        <begin position="25"/>
        <end position="61"/>
    </location>
</feature>
<accession>A0A558DG35</accession>
<dbReference type="InterPro" id="IPR012997">
    <property type="entry name" value="RplA"/>
</dbReference>
<keyword evidence="1" id="KW-0732">Signal</keyword>
<keyword evidence="4" id="KW-0472">Membrane</keyword>
<evidence type="ECO:0000256" key="4">
    <source>
        <dbReference type="HAMAP-Rule" id="MF_02071"/>
    </source>
</evidence>
<dbReference type="NCBIfam" id="TIGR00413">
    <property type="entry name" value="rlpA"/>
    <property type="match status" value="1"/>
</dbReference>
<dbReference type="PANTHER" id="PTHR34183:SF1">
    <property type="entry name" value="ENDOLYTIC PEPTIDOGLYCAN TRANSGLYCOSYLASE RLPA"/>
    <property type="match status" value="1"/>
</dbReference>
<keyword evidence="3 4" id="KW-0961">Cell wall biogenesis/degradation</keyword>
<dbReference type="EC" id="4.2.2.-" evidence="4"/>
<dbReference type="GO" id="GO:0005886">
    <property type="term" value="C:plasma membrane"/>
    <property type="evidence" value="ECO:0007669"/>
    <property type="project" value="UniProtKB-SubCell"/>
</dbReference>
<keyword evidence="4" id="KW-1003">Cell membrane</keyword>
<dbReference type="SUPFAM" id="SSF50685">
    <property type="entry name" value="Barwin-like endoglucanases"/>
    <property type="match status" value="1"/>
</dbReference>
<dbReference type="EMBL" id="VMRY01000003">
    <property type="protein sequence ID" value="TVT59989.1"/>
    <property type="molecule type" value="Genomic_DNA"/>
</dbReference>
<dbReference type="Proteomes" id="UP000317355">
    <property type="component" value="Unassembled WGS sequence"/>
</dbReference>
<evidence type="ECO:0000256" key="5">
    <source>
        <dbReference type="RuleBase" id="RU003495"/>
    </source>
</evidence>
<gene>
    <name evidence="4" type="primary">rlpA</name>
    <name evidence="8" type="ORF">FHK82_00570</name>
</gene>
<dbReference type="FunFam" id="2.40.40.10:FF:000003">
    <property type="entry name" value="Endolytic peptidoglycan transglycosylase RlpA"/>
    <property type="match status" value="1"/>
</dbReference>
<dbReference type="PANTHER" id="PTHR34183">
    <property type="entry name" value="ENDOLYTIC PEPTIDOGLYCAN TRANSGLYCOSYLASE RLPA"/>
    <property type="match status" value="1"/>
</dbReference>
<evidence type="ECO:0000313" key="8">
    <source>
        <dbReference type="EMBL" id="TVT59989.1"/>
    </source>
</evidence>
<comment type="function">
    <text evidence="4">Lytic transglycosylase with a strong preference for naked glycan strands that lack stem peptides.</text>
</comment>
<dbReference type="Gene3D" id="2.40.40.10">
    <property type="entry name" value="RlpA-like domain"/>
    <property type="match status" value="1"/>
</dbReference>
<dbReference type="PROSITE" id="PS51257">
    <property type="entry name" value="PROKAR_LIPOPROTEIN"/>
    <property type="match status" value="1"/>
</dbReference>
<dbReference type="GO" id="GO:0042834">
    <property type="term" value="F:peptidoglycan binding"/>
    <property type="evidence" value="ECO:0007669"/>
    <property type="project" value="InterPro"/>
</dbReference>
<organism evidence="8 9">
    <name type="scientific">Sedimenticola thiotaurini</name>
    <dbReference type="NCBI Taxonomy" id="1543721"/>
    <lineage>
        <taxon>Bacteria</taxon>
        <taxon>Pseudomonadati</taxon>
        <taxon>Pseudomonadota</taxon>
        <taxon>Gammaproteobacteria</taxon>
        <taxon>Chromatiales</taxon>
        <taxon>Sedimenticolaceae</taxon>
        <taxon>Sedimenticola</taxon>
    </lineage>
</organism>
<evidence type="ECO:0000259" key="7">
    <source>
        <dbReference type="PROSITE" id="PS51724"/>
    </source>
</evidence>
<comment type="subcellular location">
    <subcellularLocation>
        <location evidence="4">Cell membrane</location>
        <topology evidence="4">Lipid-anchor</topology>
    </subcellularLocation>
</comment>
<dbReference type="HAMAP" id="MF_02071">
    <property type="entry name" value="RlpA"/>
    <property type="match status" value="1"/>
</dbReference>
<evidence type="ECO:0000313" key="9">
    <source>
        <dbReference type="Proteomes" id="UP000317355"/>
    </source>
</evidence>